<accession>A0A0B7ATT0</accession>
<proteinExistence type="predicted"/>
<dbReference type="AlphaFoldDB" id="A0A0B7ATT0"/>
<name>A0A0B7ATT0_9EUPU</name>
<gene>
    <name evidence="1" type="primary">ORF136421</name>
</gene>
<feature type="non-terminal residue" evidence="1">
    <location>
        <position position="51"/>
    </location>
</feature>
<evidence type="ECO:0000313" key="1">
    <source>
        <dbReference type="EMBL" id="CEK83320.1"/>
    </source>
</evidence>
<dbReference type="EMBL" id="HACG01036455">
    <property type="protein sequence ID" value="CEK83320.1"/>
    <property type="molecule type" value="Transcribed_RNA"/>
</dbReference>
<protein>
    <submittedName>
        <fullName evidence="1">Uncharacterized protein</fullName>
    </submittedName>
</protein>
<reference evidence="1" key="1">
    <citation type="submission" date="2014-12" db="EMBL/GenBank/DDBJ databases">
        <title>Insight into the proteome of Arion vulgaris.</title>
        <authorList>
            <person name="Aradska J."/>
            <person name="Bulat T."/>
            <person name="Smidak R."/>
            <person name="Sarate P."/>
            <person name="Gangsoo J."/>
            <person name="Sialana F."/>
            <person name="Bilban M."/>
            <person name="Lubec G."/>
        </authorList>
    </citation>
    <scope>NUCLEOTIDE SEQUENCE</scope>
    <source>
        <tissue evidence="1">Skin</tissue>
    </source>
</reference>
<sequence length="51" mass="6058">MGGFIIFFHQFDRVLYVTCVYFIELSQLFQHSPTNYDTKTKIGVIKLQKQN</sequence>
<organism evidence="1">
    <name type="scientific">Arion vulgaris</name>
    <dbReference type="NCBI Taxonomy" id="1028688"/>
    <lineage>
        <taxon>Eukaryota</taxon>
        <taxon>Metazoa</taxon>
        <taxon>Spiralia</taxon>
        <taxon>Lophotrochozoa</taxon>
        <taxon>Mollusca</taxon>
        <taxon>Gastropoda</taxon>
        <taxon>Heterobranchia</taxon>
        <taxon>Euthyneura</taxon>
        <taxon>Panpulmonata</taxon>
        <taxon>Eupulmonata</taxon>
        <taxon>Stylommatophora</taxon>
        <taxon>Helicina</taxon>
        <taxon>Arionoidea</taxon>
        <taxon>Arionidae</taxon>
        <taxon>Arion</taxon>
    </lineage>
</organism>